<feature type="region of interest" description="Disordered" evidence="1">
    <location>
        <begin position="31"/>
        <end position="54"/>
    </location>
</feature>
<feature type="transmembrane region" description="Helical" evidence="2">
    <location>
        <begin position="856"/>
        <end position="878"/>
    </location>
</feature>
<keyword evidence="4" id="KW-1185">Reference proteome</keyword>
<accession>A0ABP9V6L1</accession>
<feature type="transmembrane region" description="Helical" evidence="2">
    <location>
        <begin position="12"/>
        <end position="29"/>
    </location>
</feature>
<feature type="transmembrane region" description="Helical" evidence="2">
    <location>
        <begin position="1146"/>
        <end position="1166"/>
    </location>
</feature>
<keyword evidence="2" id="KW-0812">Transmembrane</keyword>
<feature type="region of interest" description="Disordered" evidence="1">
    <location>
        <begin position="590"/>
        <end position="624"/>
    </location>
</feature>
<reference evidence="3 4" key="1">
    <citation type="submission" date="2024-02" db="EMBL/GenBank/DDBJ databases">
        <title>Rubritalea halochordaticola NBRC 107102.</title>
        <authorList>
            <person name="Ichikawa N."/>
            <person name="Katano-Makiyama Y."/>
            <person name="Hidaka K."/>
        </authorList>
    </citation>
    <scope>NUCLEOTIDE SEQUENCE [LARGE SCALE GENOMIC DNA]</scope>
    <source>
        <strain evidence="3 4">NBRC 107102</strain>
    </source>
</reference>
<keyword evidence="2" id="KW-1133">Transmembrane helix</keyword>
<feature type="transmembrane region" description="Helical" evidence="2">
    <location>
        <begin position="815"/>
        <end position="836"/>
    </location>
</feature>
<dbReference type="EMBL" id="BAABRL010000020">
    <property type="protein sequence ID" value="GAA5497630.1"/>
    <property type="molecule type" value="Genomic_DNA"/>
</dbReference>
<protein>
    <submittedName>
        <fullName evidence="3">Uncharacterized protein</fullName>
    </submittedName>
</protein>
<comment type="caution">
    <text evidence="3">The sequence shown here is derived from an EMBL/GenBank/DDBJ whole genome shotgun (WGS) entry which is preliminary data.</text>
</comment>
<feature type="transmembrane region" description="Helical" evidence="2">
    <location>
        <begin position="1172"/>
        <end position="1194"/>
    </location>
</feature>
<organism evidence="3 4">
    <name type="scientific">Rubritalea halochordaticola</name>
    <dbReference type="NCBI Taxonomy" id="714537"/>
    <lineage>
        <taxon>Bacteria</taxon>
        <taxon>Pseudomonadati</taxon>
        <taxon>Verrucomicrobiota</taxon>
        <taxon>Verrucomicrobiia</taxon>
        <taxon>Verrucomicrobiales</taxon>
        <taxon>Rubritaleaceae</taxon>
        <taxon>Rubritalea</taxon>
    </lineage>
</organism>
<evidence type="ECO:0000256" key="2">
    <source>
        <dbReference type="SAM" id="Phobius"/>
    </source>
</evidence>
<feature type="transmembrane region" description="Helical" evidence="2">
    <location>
        <begin position="999"/>
        <end position="1018"/>
    </location>
</feature>
<sequence>MESSGNSNKSSILIPNIAVLVLVTFGLMSRPSSTPTERPSGGMESASSKGSTEWYYARPTDDPVQLIKEVNAQDGLRDFPSVFANWYVGIETFENVPKAEWRSFEQDKNSQSVPKKEIPLDERNKRVDRGLLLIVTLPDGPFAVSSEIRYRSRYAVTSALANAGYIPSKDSQLGLATKWKNEVYEDATSIKPPLIAYEEYRPYTRLANWKRVCYSKLMVCYLPESTLAELTPKLQDSLEDKSPNQEAQIRESLPEEKKYHEGENPLLNLITFINSIQQERDAEDKGHSARCCDLQVIGLGRSEMYRSILARAVLIKMLNDDALFKQGNAQSAYQLKWTTFQANDAPTYPEFRSPRSTISRHHLEKYIIDTVYSDLLKYQQKVFLNQRADNEKKLQELFEYIQNESLRKRLYQSYKDDILDYYTLSGKDPKNKNSEFRTRYPKERITKYLTNKLKYTPSKTLFLNTSDEKSTMIQHPLGYIISRGTADDELLCLALAGEIKQRGMKNPKLVAKADDDTAQDSILVIAESDTSYGRSMVQSFIRACYQTFDPNTVGNKLLPHHPLGLDYKHRISWEDERMIHCLRFFRGIQPEGDRPSKKQSRSTDSQKLDQADEQSSNQAHKRGDQTDYINRLVLDIKEKNYYRPSQFKHIVIISSDIYDKLQILQEVKKIIPHAHYYTTDLDTLYSHPLNIPYTKNLVVASGYNLRLPDEEQLMSPPFRDSYQTTTYLETLDALGYLSRHSGRESSPFPEKISAAERKKILSNQVHLFEIGKRKAQLLQSFRVTGDGGLQTDLKERVPEDWELKPEQRMKIKVDWVFFIAALVFAIFVITPVWKYWKDLKRAELYEPDHQPTSSTAGFHGWWLILLILFWLSVFLLGRKISKISALPGEEPFSVITGISAWPATLIQILAINTAIMCIWLSARDLNRDRDKLETIFEKLLMSDERKYHRSSRVTFFRWMHDSLLFVICPQKIGDRNISLNGLWTICSNRSRQRERLARSFLYLLVSVLLLYLTCWLLKLPVPYCPVRGEDSRFWFSLVQYVSFGFSIYLTLYIVDACLLIRALNRAFLSWMNKDQREFSEGLAHGEGFHIVSRVQVVDAEHHDQKSTTHHQYSSRAGQVYDVETRLLKTAMWETAATYIASSRCKVLYRIMVYPFITYFLLILSRSNHFDHFYWIPQLVTPILVVVLALIWASYDVKHTSTEMYKIALYRVNRELELIQSERQITTDFKETGKKKPGLPVVPRIYGQNLSDYLLFSRLLPAQDEEWINRRSEALKGDLTRLSIYLDKLAPGILHSPLLKGLSYPAVASILYYFTGKSM</sequence>
<feature type="region of interest" description="Disordered" evidence="1">
    <location>
        <begin position="236"/>
        <end position="255"/>
    </location>
</feature>
<dbReference type="Proteomes" id="UP001424741">
    <property type="component" value="Unassembled WGS sequence"/>
</dbReference>
<feature type="transmembrane region" description="Helical" evidence="2">
    <location>
        <begin position="1038"/>
        <end position="1063"/>
    </location>
</feature>
<dbReference type="RefSeq" id="WP_346190101.1">
    <property type="nucleotide sequence ID" value="NZ_BAABRL010000020.1"/>
</dbReference>
<proteinExistence type="predicted"/>
<evidence type="ECO:0000313" key="3">
    <source>
        <dbReference type="EMBL" id="GAA5497630.1"/>
    </source>
</evidence>
<gene>
    <name evidence="3" type="ORF">Rhal01_03826</name>
</gene>
<evidence type="ECO:0000313" key="4">
    <source>
        <dbReference type="Proteomes" id="UP001424741"/>
    </source>
</evidence>
<feature type="compositionally biased region" description="Low complexity" evidence="1">
    <location>
        <begin position="31"/>
        <end position="40"/>
    </location>
</feature>
<keyword evidence="2" id="KW-0472">Membrane</keyword>
<feature type="transmembrane region" description="Helical" evidence="2">
    <location>
        <begin position="898"/>
        <end position="922"/>
    </location>
</feature>
<evidence type="ECO:0000256" key="1">
    <source>
        <dbReference type="SAM" id="MobiDB-lite"/>
    </source>
</evidence>
<name>A0ABP9V6L1_9BACT</name>